<dbReference type="GeneID" id="40323929"/>
<evidence type="ECO:0000313" key="2">
    <source>
        <dbReference type="Proteomes" id="UP000284403"/>
    </source>
</evidence>
<proteinExistence type="predicted"/>
<keyword evidence="2" id="KW-1185">Reference proteome</keyword>
<name>A0A422MNL7_9TRYP</name>
<dbReference type="Proteomes" id="UP000284403">
    <property type="component" value="Unassembled WGS sequence"/>
</dbReference>
<reference evidence="1 2" key="1">
    <citation type="journal article" date="2018" name="BMC Genomics">
        <title>Genomic comparison of Trypanosoma conorhini and Trypanosoma rangeli to Trypanosoma cruzi strains of high and low virulence.</title>
        <authorList>
            <person name="Bradwell K.R."/>
            <person name="Koparde V.N."/>
            <person name="Matveyev A.V."/>
            <person name="Serrano M.G."/>
            <person name="Alves J.M."/>
            <person name="Parikh H."/>
            <person name="Huang B."/>
            <person name="Lee V."/>
            <person name="Espinosa-Alvarez O."/>
            <person name="Ortiz P.A."/>
            <person name="Costa-Martins A.G."/>
            <person name="Teixeira M.M."/>
            <person name="Buck G.A."/>
        </authorList>
    </citation>
    <scope>NUCLEOTIDE SEQUENCE [LARGE SCALE GENOMIC DNA]</scope>
    <source>
        <strain evidence="1 2">025E</strain>
    </source>
</reference>
<gene>
    <name evidence="1" type="ORF">Tco025E_10318</name>
</gene>
<dbReference type="RefSeq" id="XP_029222812.1">
    <property type="nucleotide sequence ID" value="XM_029377095.1"/>
</dbReference>
<protein>
    <submittedName>
        <fullName evidence="1">Uncharacterized protein</fullName>
    </submittedName>
</protein>
<dbReference type="EMBL" id="MKKU01001644">
    <property type="protein sequence ID" value="RNE94804.1"/>
    <property type="molecule type" value="Genomic_DNA"/>
</dbReference>
<organism evidence="1 2">
    <name type="scientific">Trypanosoma conorhini</name>
    <dbReference type="NCBI Taxonomy" id="83891"/>
    <lineage>
        <taxon>Eukaryota</taxon>
        <taxon>Discoba</taxon>
        <taxon>Euglenozoa</taxon>
        <taxon>Kinetoplastea</taxon>
        <taxon>Metakinetoplastina</taxon>
        <taxon>Trypanosomatida</taxon>
        <taxon>Trypanosomatidae</taxon>
        <taxon>Trypanosoma</taxon>
    </lineage>
</organism>
<dbReference type="AlphaFoldDB" id="A0A422MNL7"/>
<accession>A0A422MNL7</accession>
<feature type="non-terminal residue" evidence="1">
    <location>
        <position position="1"/>
    </location>
</feature>
<comment type="caution">
    <text evidence="1">The sequence shown here is derived from an EMBL/GenBank/DDBJ whole genome shotgun (WGS) entry which is preliminary data.</text>
</comment>
<sequence>PNFSIWSIFSTRFLPVRSVSVGFHYITKTSLPLQSPSISTFLIRHPFSASARLPLHSSSTNASLPLHTPSVAASLPPHTPSVAASLLLHSSRANAWLWLHYPSSVATRLRQSSP</sequence>
<evidence type="ECO:0000313" key="1">
    <source>
        <dbReference type="EMBL" id="RNE94804.1"/>
    </source>
</evidence>